<dbReference type="OrthoDB" id="9797304at2"/>
<dbReference type="Gene3D" id="3.30.450.20">
    <property type="entry name" value="PAS domain"/>
    <property type="match status" value="1"/>
</dbReference>
<accession>A0A2G5KAG1</accession>
<protein>
    <recommendedName>
        <fullName evidence="3">PAS domain-containing protein</fullName>
    </recommendedName>
</protein>
<dbReference type="EMBL" id="MDGM01000003">
    <property type="protein sequence ID" value="PIB26516.1"/>
    <property type="molecule type" value="Genomic_DNA"/>
</dbReference>
<gene>
    <name evidence="1" type="ORF">BFP76_11450</name>
</gene>
<evidence type="ECO:0008006" key="3">
    <source>
        <dbReference type="Google" id="ProtNLM"/>
    </source>
</evidence>
<evidence type="ECO:0000313" key="2">
    <source>
        <dbReference type="Proteomes" id="UP000231516"/>
    </source>
</evidence>
<evidence type="ECO:0000313" key="1">
    <source>
        <dbReference type="EMBL" id="PIB26516.1"/>
    </source>
</evidence>
<name>A0A2G5KAG1_9RHOB</name>
<dbReference type="AlphaFoldDB" id="A0A2G5KAG1"/>
<organism evidence="1 2">
    <name type="scientific">Paramylibacter kogurei</name>
    <dbReference type="NCBI Taxonomy" id="1889778"/>
    <lineage>
        <taxon>Bacteria</taxon>
        <taxon>Pseudomonadati</taxon>
        <taxon>Pseudomonadota</taxon>
        <taxon>Alphaproteobacteria</taxon>
        <taxon>Rhodobacterales</taxon>
        <taxon>Paracoccaceae</taxon>
        <taxon>Paramylibacter</taxon>
    </lineage>
</organism>
<reference evidence="1 2" key="1">
    <citation type="submission" date="2016-08" db="EMBL/GenBank/DDBJ databases">
        <title>Draft genome of Amylibacter sp. strain 4G11.</title>
        <authorList>
            <person name="Wong S.-K."/>
            <person name="Hamasaki K."/>
            <person name="Yoshizawa S."/>
        </authorList>
    </citation>
    <scope>NUCLEOTIDE SEQUENCE [LARGE SCALE GENOMIC DNA]</scope>
    <source>
        <strain evidence="1 2">4G11</strain>
    </source>
</reference>
<dbReference type="Proteomes" id="UP000231516">
    <property type="component" value="Unassembled WGS sequence"/>
</dbReference>
<dbReference type="InterPro" id="IPR035965">
    <property type="entry name" value="PAS-like_dom_sf"/>
</dbReference>
<proteinExistence type="predicted"/>
<comment type="caution">
    <text evidence="1">The sequence shown here is derived from an EMBL/GenBank/DDBJ whole genome shotgun (WGS) entry which is preliminary data.</text>
</comment>
<keyword evidence="2" id="KW-1185">Reference proteome</keyword>
<dbReference type="SUPFAM" id="SSF55785">
    <property type="entry name" value="PYP-like sensor domain (PAS domain)"/>
    <property type="match status" value="1"/>
</dbReference>
<sequence>MCAILIRQNQSTQSDNITKLADKLPISIWCELDGKVFWANENHLSLWKQSGKDQFTIDAFNLHAPIVLNGPSVGATLSIPTQPDARDYEICLFEYEGREFYFALTADSVQNARIERQRFVENISESFANSPTGIAVFDQQHGLSMFNPALTKLLDIPPSWLASSPSIEDFLSKLRYHGAMPEPRDFNKWRTEFISDLNDPDFQYQDDWNMPNGSIYNVSAYPNSNGAVTFYFEDISGRVLVEREYRSHLDNLYNAFDALDCAVIMFERSGEMAFANQEFDKLWGKEFSRSVVVPDIIAVSRFWSEQCMPSPTFGDLRDFVFQLDDKETWTADLTLKTGEALEATFTPLINGQTFCVFQRKAYGAQPPVFETHEKSIAKA</sequence>
<dbReference type="Pfam" id="PF12860">
    <property type="entry name" value="PAS_7"/>
    <property type="match status" value="1"/>
</dbReference>